<reference evidence="2" key="1">
    <citation type="journal article" date="2014" name="Int. J. Syst. Evol. Microbiol.">
        <title>Complete genome sequence of Corynebacterium casei LMG S-19264T (=DSM 44701T), isolated from a smear-ripened cheese.</title>
        <authorList>
            <consortium name="US DOE Joint Genome Institute (JGI-PGF)"/>
            <person name="Walter F."/>
            <person name="Albersmeier A."/>
            <person name="Kalinowski J."/>
            <person name="Ruckert C."/>
        </authorList>
    </citation>
    <scope>NUCLEOTIDE SEQUENCE</scope>
    <source>
        <strain evidence="2">CGMCC 4.7403</strain>
    </source>
</reference>
<keyword evidence="1" id="KW-1133">Transmembrane helix</keyword>
<dbReference type="AlphaFoldDB" id="A0A919GBC6"/>
<name>A0A919GBC6_9ACTN</name>
<keyword evidence="1" id="KW-0472">Membrane</keyword>
<keyword evidence="3" id="KW-1185">Reference proteome</keyword>
<dbReference type="RefSeq" id="WP_189780524.1">
    <property type="nucleotide sequence ID" value="NZ_BNAT01000001.1"/>
</dbReference>
<evidence type="ECO:0000256" key="1">
    <source>
        <dbReference type="SAM" id="Phobius"/>
    </source>
</evidence>
<comment type="caution">
    <text evidence="2">The sequence shown here is derived from an EMBL/GenBank/DDBJ whole genome shotgun (WGS) entry which is preliminary data.</text>
</comment>
<accession>A0A919GBC6</accession>
<proteinExistence type="predicted"/>
<organism evidence="2 3">
    <name type="scientific">Streptomyces capitiformicae</name>
    <dbReference type="NCBI Taxonomy" id="2014920"/>
    <lineage>
        <taxon>Bacteria</taxon>
        <taxon>Bacillati</taxon>
        <taxon>Actinomycetota</taxon>
        <taxon>Actinomycetes</taxon>
        <taxon>Kitasatosporales</taxon>
        <taxon>Streptomycetaceae</taxon>
        <taxon>Streptomyces</taxon>
    </lineage>
</organism>
<reference evidence="2" key="2">
    <citation type="submission" date="2020-09" db="EMBL/GenBank/DDBJ databases">
        <authorList>
            <person name="Sun Q."/>
            <person name="Zhou Y."/>
        </authorList>
    </citation>
    <scope>NUCLEOTIDE SEQUENCE</scope>
    <source>
        <strain evidence="2">CGMCC 4.7403</strain>
    </source>
</reference>
<keyword evidence="1" id="KW-0812">Transmembrane</keyword>
<dbReference type="EMBL" id="BNAT01000001">
    <property type="protein sequence ID" value="GHH81396.1"/>
    <property type="molecule type" value="Genomic_DNA"/>
</dbReference>
<gene>
    <name evidence="2" type="ORF">GCM10017771_03200</name>
</gene>
<sequence length="178" mass="20327">MNTTQVITLLTGLVTALVALLGYWVSQHQKRRERRADVFASALEAIREYEQTPYLIRRREGPDAATRARISERLSASAARRRYHEAVLTLDSPIVAASYRALLVRTRRQVGPYRSDAWKSPVIASDEEFPGSAYYAYDNGPEWDLCLLAMRRELSVFAAVRRRDTRRRLEALIASRSA</sequence>
<evidence type="ECO:0000313" key="3">
    <source>
        <dbReference type="Proteomes" id="UP000603227"/>
    </source>
</evidence>
<dbReference type="Proteomes" id="UP000603227">
    <property type="component" value="Unassembled WGS sequence"/>
</dbReference>
<feature type="transmembrane region" description="Helical" evidence="1">
    <location>
        <begin position="6"/>
        <end position="25"/>
    </location>
</feature>
<protein>
    <submittedName>
        <fullName evidence="2">Uncharacterized protein</fullName>
    </submittedName>
</protein>
<evidence type="ECO:0000313" key="2">
    <source>
        <dbReference type="EMBL" id="GHH81396.1"/>
    </source>
</evidence>